<reference evidence="1" key="1">
    <citation type="submission" date="2022-04" db="EMBL/GenBank/DDBJ databases">
        <title>Jade perch genome.</title>
        <authorList>
            <person name="Chao B."/>
        </authorList>
    </citation>
    <scope>NUCLEOTIDE SEQUENCE</scope>
    <source>
        <strain evidence="1">CB-2022</strain>
    </source>
</reference>
<proteinExistence type="predicted"/>
<accession>A0ACB8W1S0</accession>
<protein>
    <submittedName>
        <fullName evidence="1">Uncharacterized protein</fullName>
    </submittedName>
</protein>
<dbReference type="EMBL" id="CM041545">
    <property type="protein sequence ID" value="KAI3361743.1"/>
    <property type="molecule type" value="Genomic_DNA"/>
</dbReference>
<comment type="caution">
    <text evidence="1">The sequence shown here is derived from an EMBL/GenBank/DDBJ whole genome shotgun (WGS) entry which is preliminary data.</text>
</comment>
<evidence type="ECO:0000313" key="2">
    <source>
        <dbReference type="Proteomes" id="UP000831701"/>
    </source>
</evidence>
<name>A0ACB8W1S0_9TELE</name>
<gene>
    <name evidence="1" type="ORF">L3Q82_001960</name>
</gene>
<evidence type="ECO:0000313" key="1">
    <source>
        <dbReference type="EMBL" id="KAI3361743.1"/>
    </source>
</evidence>
<organism evidence="1 2">
    <name type="scientific">Scortum barcoo</name>
    <name type="common">barcoo grunter</name>
    <dbReference type="NCBI Taxonomy" id="214431"/>
    <lineage>
        <taxon>Eukaryota</taxon>
        <taxon>Metazoa</taxon>
        <taxon>Chordata</taxon>
        <taxon>Craniata</taxon>
        <taxon>Vertebrata</taxon>
        <taxon>Euteleostomi</taxon>
        <taxon>Actinopterygii</taxon>
        <taxon>Neopterygii</taxon>
        <taxon>Teleostei</taxon>
        <taxon>Neoteleostei</taxon>
        <taxon>Acanthomorphata</taxon>
        <taxon>Eupercaria</taxon>
        <taxon>Centrarchiformes</taxon>
        <taxon>Terapontoidei</taxon>
        <taxon>Terapontidae</taxon>
        <taxon>Scortum</taxon>
    </lineage>
</organism>
<dbReference type="Proteomes" id="UP000831701">
    <property type="component" value="Chromosome 15"/>
</dbReference>
<keyword evidence="2" id="KW-1185">Reference proteome</keyword>
<sequence length="317" mass="35417">MSSESEGSLDSDFTEGANSGWVTYLKDFSPEDNTGITPYPKKQGPDSVTVIDDFALEDDAGIAPYPEVQEPYQVTNIKEFHSDDAGITSDAEKLEPDCVTYIEKFYSEAAEVIVSDQKKTRQVLPGGQSVKGSVSPVNEPPEQGKDVRVFLAVLIGKLLDHIADSTTTSIFDVDFNWILEQRFDEVSNVPQTVGNLHIRIYNELRRTFGSAKLIQAAMVSKHEMFADIAVRILKAQLHHSSRTSGFITRAKRFIGRKKKRVAPACEKTTACHTEVINPENPSMPPPERKKKQPAIIKMFFSTARTLKKLFNFCIKNE</sequence>